<feature type="compositionally biased region" description="Low complexity" evidence="1">
    <location>
        <begin position="219"/>
        <end position="234"/>
    </location>
</feature>
<feature type="compositionally biased region" description="Basic and acidic residues" evidence="1">
    <location>
        <begin position="364"/>
        <end position="379"/>
    </location>
</feature>
<evidence type="ECO:0000313" key="3">
    <source>
        <dbReference type="Proteomes" id="UP000813427"/>
    </source>
</evidence>
<accession>A0A8K0WEW9</accession>
<evidence type="ECO:0000313" key="2">
    <source>
        <dbReference type="EMBL" id="KAH7256639.1"/>
    </source>
</evidence>
<gene>
    <name evidence="2" type="ORF">BKA59DRAFT_450720</name>
</gene>
<feature type="compositionally biased region" description="Polar residues" evidence="1">
    <location>
        <begin position="274"/>
        <end position="283"/>
    </location>
</feature>
<keyword evidence="3" id="KW-1185">Reference proteome</keyword>
<feature type="region of interest" description="Disordered" evidence="1">
    <location>
        <begin position="456"/>
        <end position="515"/>
    </location>
</feature>
<feature type="region of interest" description="Disordered" evidence="1">
    <location>
        <begin position="215"/>
        <end position="404"/>
    </location>
</feature>
<feature type="compositionally biased region" description="Basic and acidic residues" evidence="1">
    <location>
        <begin position="285"/>
        <end position="296"/>
    </location>
</feature>
<sequence>MADRFFKTTKTSSIPLLTVLRKSLGYGVPGKQEDIAFKNAIKEQLGNFVSSGDKLPGYKLTKWTHPSHQRGLLEITKDFLDNKGNGPLFWPNRHSSTDTRLLEYSKDSKRIHCLMIKVFWRAAREYKRNKVSSPTIPQVPPQPSQASITLPEIKNEVNDTHFRVTGKVHDPRGNTVNDPIDIEVMASSTSFPGPSKDRDPLVSFAITMYNLHSLEQSDEMSSSDPSQSSLSPPDIDSDILDCRPLEPANNAQTVQPENMHGVGEDLYDGPESPPATQTAQNNGKRPAETNHNDNNHQAKVTRQDPCVSERQSSNASKAGRKTKSAAPQATRQLSRLRRKTVHPDGATEEEMQALDKSPTPYSPECDRHANRDQQAKDKAGGPSSKTPAPHHGHTNGLRGDGQRQPSIEEYRAGAALLAEKETAAVEAAVTTTTTTAAAAAAAATVGVMEQQPSVTTGLSARAQGKQPALPERQTTATQAGSSRELELLEASTSRPETNGARTENNPPPPETSTAQSVDHIEFNEEEQAAVEASEITYRHNIARVNSYAAWRPSSMIFRMSLVDIARELGVVDSRRLYFNFRGRLGNVPDDFALGDEGRFTSFMYECLRNVTDHYLSPAARRQGLRYQLYISDAPIRMLDG</sequence>
<feature type="compositionally biased region" description="Polar residues" evidence="1">
    <location>
        <begin position="472"/>
        <end position="481"/>
    </location>
</feature>
<dbReference type="EMBL" id="JAGPXF010000002">
    <property type="protein sequence ID" value="KAH7256639.1"/>
    <property type="molecule type" value="Genomic_DNA"/>
</dbReference>
<name>A0A8K0WEW9_9HYPO</name>
<reference evidence="2" key="1">
    <citation type="journal article" date="2021" name="Nat. Commun.">
        <title>Genetic determinants of endophytism in the Arabidopsis root mycobiome.</title>
        <authorList>
            <person name="Mesny F."/>
            <person name="Miyauchi S."/>
            <person name="Thiergart T."/>
            <person name="Pickel B."/>
            <person name="Atanasova L."/>
            <person name="Karlsson M."/>
            <person name="Huettel B."/>
            <person name="Barry K.W."/>
            <person name="Haridas S."/>
            <person name="Chen C."/>
            <person name="Bauer D."/>
            <person name="Andreopoulos W."/>
            <person name="Pangilinan J."/>
            <person name="LaButti K."/>
            <person name="Riley R."/>
            <person name="Lipzen A."/>
            <person name="Clum A."/>
            <person name="Drula E."/>
            <person name="Henrissat B."/>
            <person name="Kohler A."/>
            <person name="Grigoriev I.V."/>
            <person name="Martin F.M."/>
            <person name="Hacquard S."/>
        </authorList>
    </citation>
    <scope>NUCLEOTIDE SEQUENCE</scope>
    <source>
        <strain evidence="2">MPI-SDFR-AT-0068</strain>
    </source>
</reference>
<evidence type="ECO:0000256" key="1">
    <source>
        <dbReference type="SAM" id="MobiDB-lite"/>
    </source>
</evidence>
<organism evidence="2 3">
    <name type="scientific">Fusarium tricinctum</name>
    <dbReference type="NCBI Taxonomy" id="61284"/>
    <lineage>
        <taxon>Eukaryota</taxon>
        <taxon>Fungi</taxon>
        <taxon>Dikarya</taxon>
        <taxon>Ascomycota</taxon>
        <taxon>Pezizomycotina</taxon>
        <taxon>Sordariomycetes</taxon>
        <taxon>Hypocreomycetidae</taxon>
        <taxon>Hypocreales</taxon>
        <taxon>Nectriaceae</taxon>
        <taxon>Fusarium</taxon>
        <taxon>Fusarium tricinctum species complex</taxon>
    </lineage>
</organism>
<comment type="caution">
    <text evidence="2">The sequence shown here is derived from an EMBL/GenBank/DDBJ whole genome shotgun (WGS) entry which is preliminary data.</text>
</comment>
<proteinExistence type="predicted"/>
<feature type="compositionally biased region" description="Polar residues" evidence="1">
    <location>
        <begin position="490"/>
        <end position="501"/>
    </location>
</feature>
<dbReference type="AlphaFoldDB" id="A0A8K0WEW9"/>
<protein>
    <submittedName>
        <fullName evidence="2">Uncharacterized protein</fullName>
    </submittedName>
</protein>
<dbReference type="OrthoDB" id="5085358at2759"/>
<dbReference type="Proteomes" id="UP000813427">
    <property type="component" value="Unassembled WGS sequence"/>
</dbReference>